<dbReference type="EMBL" id="FOFG01000006">
    <property type="protein sequence ID" value="SEQ62942.1"/>
    <property type="molecule type" value="Genomic_DNA"/>
</dbReference>
<proteinExistence type="predicted"/>
<name>A0A1H9HL42_9HYPH</name>
<keyword evidence="4" id="KW-1185">Reference proteome</keyword>
<dbReference type="PANTHER" id="PTHR38588">
    <property type="entry name" value="BLL0334 PROTEIN"/>
    <property type="match status" value="1"/>
</dbReference>
<feature type="transmembrane region" description="Helical" evidence="2">
    <location>
        <begin position="312"/>
        <end position="329"/>
    </location>
</feature>
<dbReference type="RefSeq" id="WP_092496560.1">
    <property type="nucleotide sequence ID" value="NZ_FOFG01000006.1"/>
</dbReference>
<reference evidence="3 4" key="1">
    <citation type="submission" date="2016-10" db="EMBL/GenBank/DDBJ databases">
        <authorList>
            <person name="de Groot N.N."/>
        </authorList>
    </citation>
    <scope>NUCLEOTIDE SEQUENCE [LARGE SCALE GENOMIC DNA]</scope>
    <source>
        <strain evidence="3 4">A52C2</strain>
    </source>
</reference>
<feature type="region of interest" description="Disordered" evidence="1">
    <location>
        <begin position="239"/>
        <end position="264"/>
    </location>
</feature>
<dbReference type="OrthoDB" id="9787428at2"/>
<evidence type="ECO:0000313" key="3">
    <source>
        <dbReference type="EMBL" id="SEQ62942.1"/>
    </source>
</evidence>
<protein>
    <submittedName>
        <fullName evidence="3">Carbon monoxide dehydrogenase subunit G</fullName>
    </submittedName>
</protein>
<dbReference type="InterPro" id="IPR023393">
    <property type="entry name" value="START-like_dom_sf"/>
</dbReference>
<sequence length="330" mass="33525">MELRGEYRIPLPREDVWALLNDPEVLRDCLPGCESLERTGDGGFAAKVTTKIGPVKATFNGTVTLSGLNPPTSYTISGEGKGGVAGFASGNADVNLAEEDGGTVLTYVANAQVGGKLAQLGSRLIDATAKKLADQFFSCLAARAGVSIDVTGADDAFTAEATPGAEGVSGEPVGGVGTSGAFGTAPAGTLTPGSIPVELLPGATIPPAGTGVPIIPEAVPANIPAEIPDVTLEDRQSARSVARDAPPATVAGFAGRSIPDGEFRGDALDAAEEPLPEDLEPSASGERVDEAANEIENEIEGKAAIGFLGGPYVWGLIVLVVLGVIWFVMF</sequence>
<evidence type="ECO:0000256" key="2">
    <source>
        <dbReference type="SAM" id="Phobius"/>
    </source>
</evidence>
<evidence type="ECO:0000313" key="4">
    <source>
        <dbReference type="Proteomes" id="UP000199647"/>
    </source>
</evidence>
<dbReference type="InterPro" id="IPR010419">
    <property type="entry name" value="CO_DH_gsu"/>
</dbReference>
<dbReference type="PANTHER" id="PTHR38588:SF1">
    <property type="entry name" value="BLL0334 PROTEIN"/>
    <property type="match status" value="1"/>
</dbReference>
<keyword evidence="2" id="KW-1133">Transmembrane helix</keyword>
<dbReference type="STRING" id="1855383.SAMN05216548_10672"/>
<dbReference type="Pfam" id="PF06240">
    <property type="entry name" value="COXG"/>
    <property type="match status" value="1"/>
</dbReference>
<organism evidence="3 4">
    <name type="scientific">Faunimonas pinastri</name>
    <dbReference type="NCBI Taxonomy" id="1855383"/>
    <lineage>
        <taxon>Bacteria</taxon>
        <taxon>Pseudomonadati</taxon>
        <taxon>Pseudomonadota</taxon>
        <taxon>Alphaproteobacteria</taxon>
        <taxon>Hyphomicrobiales</taxon>
        <taxon>Afifellaceae</taxon>
        <taxon>Faunimonas</taxon>
    </lineage>
</organism>
<dbReference type="Gene3D" id="3.30.530.20">
    <property type="match status" value="1"/>
</dbReference>
<keyword evidence="2" id="KW-0812">Transmembrane</keyword>
<dbReference type="CDD" id="cd05018">
    <property type="entry name" value="CoxG"/>
    <property type="match status" value="1"/>
</dbReference>
<evidence type="ECO:0000256" key="1">
    <source>
        <dbReference type="SAM" id="MobiDB-lite"/>
    </source>
</evidence>
<keyword evidence="2" id="KW-0472">Membrane</keyword>
<dbReference type="SUPFAM" id="SSF55961">
    <property type="entry name" value="Bet v1-like"/>
    <property type="match status" value="1"/>
</dbReference>
<accession>A0A1H9HL42</accession>
<dbReference type="AlphaFoldDB" id="A0A1H9HL42"/>
<gene>
    <name evidence="3" type="ORF">SAMN05216548_10672</name>
</gene>
<dbReference type="Proteomes" id="UP000199647">
    <property type="component" value="Unassembled WGS sequence"/>
</dbReference>